<dbReference type="KEGG" id="thel:IG193_07255"/>
<keyword evidence="3" id="KW-1185">Reference proteome</keyword>
<dbReference type="GO" id="GO:0003824">
    <property type="term" value="F:catalytic activity"/>
    <property type="evidence" value="ECO:0007669"/>
    <property type="project" value="InterPro"/>
</dbReference>
<dbReference type="PANTHER" id="PTHR43691">
    <property type="entry name" value="URIDINE PHOSPHORYLASE"/>
    <property type="match status" value="1"/>
</dbReference>
<organism evidence="2 3">
    <name type="scientific">Infirmifilum lucidum</name>
    <dbReference type="NCBI Taxonomy" id="2776706"/>
    <lineage>
        <taxon>Archaea</taxon>
        <taxon>Thermoproteota</taxon>
        <taxon>Thermoprotei</taxon>
        <taxon>Thermofilales</taxon>
        <taxon>Thermofilaceae</taxon>
        <taxon>Infirmifilum</taxon>
    </lineage>
</organism>
<dbReference type="Pfam" id="PF01048">
    <property type="entry name" value="PNP_UDP_1"/>
    <property type="match status" value="1"/>
</dbReference>
<accession>A0A7L9FI00</accession>
<dbReference type="InParanoid" id="A0A7L9FI00"/>
<proteinExistence type="predicted"/>
<dbReference type="InterPro" id="IPR035994">
    <property type="entry name" value="Nucleoside_phosphorylase_sf"/>
</dbReference>
<dbReference type="RefSeq" id="WP_192818518.1">
    <property type="nucleotide sequence ID" value="NZ_CP062310.1"/>
</dbReference>
<evidence type="ECO:0000259" key="1">
    <source>
        <dbReference type="Pfam" id="PF01048"/>
    </source>
</evidence>
<dbReference type="GO" id="GO:0009116">
    <property type="term" value="P:nucleoside metabolic process"/>
    <property type="evidence" value="ECO:0007669"/>
    <property type="project" value="InterPro"/>
</dbReference>
<protein>
    <submittedName>
        <fullName evidence="2">Purine-nucleoside phosphorylase</fullName>
    </submittedName>
</protein>
<evidence type="ECO:0000313" key="2">
    <source>
        <dbReference type="EMBL" id="QOJ78546.1"/>
    </source>
</evidence>
<dbReference type="Proteomes" id="UP000594121">
    <property type="component" value="Chromosome"/>
</dbReference>
<dbReference type="SUPFAM" id="SSF53167">
    <property type="entry name" value="Purine and uridine phosphorylases"/>
    <property type="match status" value="1"/>
</dbReference>
<sequence>MPFHIKAERVAPRVIAVGDPGRAKLLASMLVNPVLVNDNRGLLVYNGSWRGLEVTIATHGMGGPGAAIVFEELVQAGAKAIIRFGTTGGISREVAIGDFIVPTSAHYVHGGFFRQYFGDLNVSASPDLTLAWTLYSKGLQRGLKVHAGPVVSSDAFYAEDKSLAEKWASFGALSVEMECATLFSIAMLRRIKSAALLLVNGHLLEPEKRMVSEGELAEKLRLGGELVLDSLVSIKV</sequence>
<feature type="domain" description="Nucleoside phosphorylase" evidence="1">
    <location>
        <begin position="13"/>
        <end position="205"/>
    </location>
</feature>
<dbReference type="GO" id="GO:0005829">
    <property type="term" value="C:cytosol"/>
    <property type="evidence" value="ECO:0007669"/>
    <property type="project" value="TreeGrafter"/>
</dbReference>
<dbReference type="InterPro" id="IPR000845">
    <property type="entry name" value="Nucleoside_phosphorylase_d"/>
</dbReference>
<evidence type="ECO:0000313" key="3">
    <source>
        <dbReference type="Proteomes" id="UP000594121"/>
    </source>
</evidence>
<dbReference type="GeneID" id="59149681"/>
<name>A0A7L9FI00_9CREN</name>
<dbReference type="Gene3D" id="3.40.50.1580">
    <property type="entry name" value="Nucleoside phosphorylase domain"/>
    <property type="match status" value="1"/>
</dbReference>
<gene>
    <name evidence="2" type="ORF">IG193_07255</name>
</gene>
<dbReference type="PANTHER" id="PTHR43691:SF11">
    <property type="entry name" value="FI09636P-RELATED"/>
    <property type="match status" value="1"/>
</dbReference>
<dbReference type="EMBL" id="CP062310">
    <property type="protein sequence ID" value="QOJ78546.1"/>
    <property type="molecule type" value="Genomic_DNA"/>
</dbReference>
<dbReference type="AlphaFoldDB" id="A0A7L9FI00"/>
<reference evidence="2 3" key="1">
    <citation type="submission" date="2020-10" db="EMBL/GenBank/DDBJ databases">
        <title>Thermofilum lucidum 3507LT sp. nov. a novel member of Thermofilaceae family isolated from Chile hot spring, and proposal of description order Thermofilales.</title>
        <authorList>
            <person name="Zayulina K.S."/>
            <person name="Elcheninov A.G."/>
            <person name="Toshchakov S.V."/>
            <person name="Kublanov I.V."/>
        </authorList>
    </citation>
    <scope>NUCLEOTIDE SEQUENCE [LARGE SCALE GENOMIC DNA]</scope>
    <source>
        <strain evidence="2 3">3507LT</strain>
    </source>
</reference>
<dbReference type="CDD" id="cd17764">
    <property type="entry name" value="MTAP_SsMTAPI_like"/>
    <property type="match status" value="1"/>
</dbReference>